<dbReference type="Proteomes" id="UP000076722">
    <property type="component" value="Unassembled WGS sequence"/>
</dbReference>
<reference evidence="2 3" key="1">
    <citation type="journal article" date="2016" name="Mol. Biol. Evol.">
        <title>Comparative Genomics of Early-Diverging Mushroom-Forming Fungi Provides Insights into the Origins of Lignocellulose Decay Capabilities.</title>
        <authorList>
            <person name="Nagy L.G."/>
            <person name="Riley R."/>
            <person name="Tritt A."/>
            <person name="Adam C."/>
            <person name="Daum C."/>
            <person name="Floudas D."/>
            <person name="Sun H."/>
            <person name="Yadav J.S."/>
            <person name="Pangilinan J."/>
            <person name="Larsson K.H."/>
            <person name="Matsuura K."/>
            <person name="Barry K."/>
            <person name="Labutti K."/>
            <person name="Kuo R."/>
            <person name="Ohm R.A."/>
            <person name="Bhattacharya S.S."/>
            <person name="Shirouzu T."/>
            <person name="Yoshinaga Y."/>
            <person name="Martin F.M."/>
            <person name="Grigoriev I.V."/>
            <person name="Hibbett D.S."/>
        </authorList>
    </citation>
    <scope>NUCLEOTIDE SEQUENCE [LARGE SCALE GENOMIC DNA]</scope>
    <source>
        <strain evidence="2 3">HHB9708</strain>
    </source>
</reference>
<evidence type="ECO:0000313" key="3">
    <source>
        <dbReference type="Proteomes" id="UP000076722"/>
    </source>
</evidence>
<accession>A0A164Y9U4</accession>
<organism evidence="2 3">
    <name type="scientific">Sistotremastrum niveocremeum HHB9708</name>
    <dbReference type="NCBI Taxonomy" id="1314777"/>
    <lineage>
        <taxon>Eukaryota</taxon>
        <taxon>Fungi</taxon>
        <taxon>Dikarya</taxon>
        <taxon>Basidiomycota</taxon>
        <taxon>Agaricomycotina</taxon>
        <taxon>Agaricomycetes</taxon>
        <taxon>Sistotremastrales</taxon>
        <taxon>Sistotremastraceae</taxon>
        <taxon>Sertulicium</taxon>
        <taxon>Sertulicium niveocremeum</taxon>
    </lineage>
</organism>
<feature type="compositionally biased region" description="Low complexity" evidence="1">
    <location>
        <begin position="269"/>
        <end position="281"/>
    </location>
</feature>
<gene>
    <name evidence="2" type="ORF">SISNIDRAFT_463484</name>
</gene>
<proteinExistence type="predicted"/>
<name>A0A164Y9U4_9AGAM</name>
<evidence type="ECO:0000256" key="1">
    <source>
        <dbReference type="SAM" id="MobiDB-lite"/>
    </source>
</evidence>
<dbReference type="EMBL" id="KV419398">
    <property type="protein sequence ID" value="KZS96719.1"/>
    <property type="molecule type" value="Genomic_DNA"/>
</dbReference>
<keyword evidence="3" id="KW-1185">Reference proteome</keyword>
<evidence type="ECO:0000313" key="2">
    <source>
        <dbReference type="EMBL" id="KZS96719.1"/>
    </source>
</evidence>
<feature type="region of interest" description="Disordered" evidence="1">
    <location>
        <begin position="232"/>
        <end position="281"/>
    </location>
</feature>
<protein>
    <submittedName>
        <fullName evidence="2">Uncharacterized protein</fullName>
    </submittedName>
</protein>
<dbReference type="AlphaFoldDB" id="A0A164Y9U4"/>
<sequence length="361" mass="40236">MHISATFLRPTFPSHYGSPTYHDKGIASSHIDARTILGDPAWLTKKRLYDYTYISTALHNEMLAPVLNTSQCAMQRIASLHGASLAMSHSDLRRHPATFIWDTDDRRRAGAELTELAFDSLAGLERITGSLTLSIVMHGTLRPDQNWTRHDLLKKLSIWTGDSIYHDSDLKQAWSDVVDIIVDRIAVPWQHGYDQRLKKVVSSSSATQDPDDVTPLSSQPLEQWDTFADRLPFGETSRGNTPARLKHTSSNVYPSTPTPSPKKSRLHGSHSQSASRIPSSSQHSRVTRFDVSLFSEPFLDALLAVGWDPEVEANLGPLSVLYQTLKEDDSTQWPAAFARILKLPGFLVLDLFKAAQRGATL</sequence>